<gene>
    <name evidence="1" type="ORF">DKW60_20030</name>
</gene>
<evidence type="ECO:0000313" key="2">
    <source>
        <dbReference type="Proteomes" id="UP000245539"/>
    </source>
</evidence>
<dbReference type="Proteomes" id="UP000245539">
    <property type="component" value="Unassembled WGS sequence"/>
</dbReference>
<dbReference type="InterPro" id="IPR011990">
    <property type="entry name" value="TPR-like_helical_dom_sf"/>
</dbReference>
<sequence>MQVINGNLQGALEAYEEVLKTNIELAELDPKHTEWQRDLSVSHNKVGDMHKANGDGLKALKAYEESLAIRKALAELDPKHTQWQRDLSVSHNKVGDMHKANGDGLKALKAYEDGLAIAKTLAELNPEMVQWQTDLVVIYYNLSTVQPEKSKTLLTDALAILNRLHSENRLDHRTQQWIPFLEDAIK</sequence>
<name>A0A317C2Q1_9GAMM</name>
<dbReference type="AlphaFoldDB" id="A0A317C2Q1"/>
<keyword evidence="2" id="KW-1185">Reference proteome</keyword>
<accession>A0A317C2Q1</accession>
<dbReference type="EMBL" id="QGKM01000079">
    <property type="protein sequence ID" value="PWQ92627.1"/>
    <property type="molecule type" value="Genomic_DNA"/>
</dbReference>
<dbReference type="RefSeq" id="WP_109839445.1">
    <property type="nucleotide sequence ID" value="NZ_QGKM01000079.1"/>
</dbReference>
<comment type="caution">
    <text evidence="1">The sequence shown here is derived from an EMBL/GenBank/DDBJ whole genome shotgun (WGS) entry which is preliminary data.</text>
</comment>
<dbReference type="Gene3D" id="1.25.40.10">
    <property type="entry name" value="Tetratricopeptide repeat domain"/>
    <property type="match status" value="1"/>
</dbReference>
<evidence type="ECO:0000313" key="1">
    <source>
        <dbReference type="EMBL" id="PWQ92627.1"/>
    </source>
</evidence>
<protein>
    <recommendedName>
        <fullName evidence="3">Tetratricopeptide repeat protein</fullName>
    </recommendedName>
</protein>
<dbReference type="OrthoDB" id="5625954at2"/>
<evidence type="ECO:0008006" key="3">
    <source>
        <dbReference type="Google" id="ProtNLM"/>
    </source>
</evidence>
<proteinExistence type="predicted"/>
<reference evidence="1 2" key="1">
    <citation type="submission" date="2018-05" db="EMBL/GenBank/DDBJ databases">
        <title>Leucothrix arctica sp. nov., isolated from Arctic seawater.</title>
        <authorList>
            <person name="Choi A."/>
            <person name="Baek K."/>
        </authorList>
    </citation>
    <scope>NUCLEOTIDE SEQUENCE [LARGE SCALE GENOMIC DNA]</scope>
    <source>
        <strain evidence="1 2">JCM 18388</strain>
    </source>
</reference>
<dbReference type="SUPFAM" id="SSF48452">
    <property type="entry name" value="TPR-like"/>
    <property type="match status" value="1"/>
</dbReference>
<organism evidence="1 2">
    <name type="scientific">Leucothrix pacifica</name>
    <dbReference type="NCBI Taxonomy" id="1247513"/>
    <lineage>
        <taxon>Bacteria</taxon>
        <taxon>Pseudomonadati</taxon>
        <taxon>Pseudomonadota</taxon>
        <taxon>Gammaproteobacteria</taxon>
        <taxon>Thiotrichales</taxon>
        <taxon>Thiotrichaceae</taxon>
        <taxon>Leucothrix</taxon>
    </lineage>
</organism>